<dbReference type="OMA" id="HIRYQYD"/>
<name>A0A1S3JFB8_LINAN</name>
<evidence type="ECO:0000256" key="2">
    <source>
        <dbReference type="ARBA" id="ARBA00022833"/>
    </source>
</evidence>
<feature type="coiled-coil region" evidence="5">
    <location>
        <begin position="388"/>
        <end position="415"/>
    </location>
</feature>
<evidence type="ECO:0000313" key="9">
    <source>
        <dbReference type="RefSeq" id="XP_013409107.1"/>
    </source>
</evidence>
<dbReference type="PANTHER" id="PTHR47020">
    <property type="entry name" value="HILLARIN"/>
    <property type="match status" value="1"/>
</dbReference>
<keyword evidence="8" id="KW-1185">Reference proteome</keyword>
<dbReference type="Pfam" id="PF00412">
    <property type="entry name" value="LIM"/>
    <property type="match status" value="1"/>
</dbReference>
<dbReference type="InterPro" id="IPR002931">
    <property type="entry name" value="Transglutaminase-like"/>
</dbReference>
<evidence type="ECO:0000313" key="8">
    <source>
        <dbReference type="Proteomes" id="UP000085678"/>
    </source>
</evidence>
<feature type="compositionally biased region" description="Polar residues" evidence="6">
    <location>
        <begin position="1"/>
        <end position="18"/>
    </location>
</feature>
<keyword evidence="3 4" id="KW-0440">LIM domain</keyword>
<dbReference type="Gene3D" id="2.10.110.10">
    <property type="entry name" value="Cysteine Rich Protein"/>
    <property type="match status" value="1"/>
</dbReference>
<dbReference type="STRING" id="7574.A0A1S3JFB8"/>
<evidence type="ECO:0000256" key="6">
    <source>
        <dbReference type="SAM" id="MobiDB-lite"/>
    </source>
</evidence>
<dbReference type="PROSITE" id="PS00478">
    <property type="entry name" value="LIM_DOMAIN_1"/>
    <property type="match status" value="1"/>
</dbReference>
<keyword evidence="5" id="KW-0175">Coiled coil</keyword>
<dbReference type="Proteomes" id="UP000085678">
    <property type="component" value="Unplaced"/>
</dbReference>
<dbReference type="PROSITE" id="PS50023">
    <property type="entry name" value="LIM_DOMAIN_2"/>
    <property type="match status" value="1"/>
</dbReference>
<feature type="domain" description="LIM zinc-binding" evidence="7">
    <location>
        <begin position="36"/>
        <end position="102"/>
    </location>
</feature>
<dbReference type="PANTHER" id="PTHR47020:SF1">
    <property type="entry name" value="HILLARIN"/>
    <property type="match status" value="1"/>
</dbReference>
<dbReference type="InterPro" id="IPR001781">
    <property type="entry name" value="Znf_LIM"/>
</dbReference>
<gene>
    <name evidence="9" type="primary">LOC106172772</name>
</gene>
<evidence type="ECO:0000256" key="3">
    <source>
        <dbReference type="ARBA" id="ARBA00023038"/>
    </source>
</evidence>
<evidence type="ECO:0000256" key="1">
    <source>
        <dbReference type="ARBA" id="ARBA00022723"/>
    </source>
</evidence>
<reference evidence="9" key="1">
    <citation type="submission" date="2025-08" db="UniProtKB">
        <authorList>
            <consortium name="RefSeq"/>
        </authorList>
    </citation>
    <scope>IDENTIFICATION</scope>
    <source>
        <tissue evidence="9">Gonads</tissue>
    </source>
</reference>
<dbReference type="AlphaFoldDB" id="A0A1S3JFB8"/>
<dbReference type="InterPro" id="IPR056564">
    <property type="entry name" value="Ig-like_KY"/>
</dbReference>
<dbReference type="GeneID" id="106172772"/>
<dbReference type="FunCoup" id="A0A1S3JFB8">
    <property type="interactions" value="112"/>
</dbReference>
<dbReference type="KEGG" id="lak:106172772"/>
<sequence length="1070" mass="122096">MATTEGSSNGQHSLSPSEQRGKSRLASLFESPSNLQKCHRCEATVYQAEKIGPVKGVVFHKQCFRCNQCGQHLTLKNYTTNQVDVSDKNVYCQVHAPKTVAKGLGNEAIGIRGALAQQKMQSDLGKKGNIGQAPLIDAQSLAIKGALHAPKAGGRVNEQIHQGATAGHIDANALHIRGALNTQAQYQKGGKMPHGAHQYPAYVIEKKGKIIEAQKVLEERQRLEEDALYKTFRAEREDEKRKLSQELDQEWEIKLKDLTEKFEKEFGKKAPKKGKEGDFKENKPGVFSEHLERTMSPDELARISVNKSADKSVAFTDDLEKTLSPDELARVSHLTMQFEQQKKELENSMTAKRDNKKKYMTLKLVQKEQQLAGDLVAKHSQEMLELIAIKQKEIKQELQQEIEMAKQESVTLENGQVNGGEVAMDDLIMQAEEALKAMSTMDELPPPRPAACKKRELYEDPSVFTDLDEYVFKIADSEHSTWTDLVQQLTAPCLSDLEKVRAIFRWITVKDLNVIEFDETVVEDTPLGLLRGIKYGTETYHVLFMRLCSYAGLHCVEIKGKSKSVGYEPGMKFRDDMFNNTWNAVLVDRQWRLVQCNWGARHLVLNKDNEAAPAVEKSEKRRDKIRYQYDEHYFLTDPEEFIMEFMADDPDWQLLPTPITIKEFEELPFVRSVFFHFGMNFLDNPKSVIYTNTRGGAEVKIRVSADIVRDVVFHYQLRFAQKEKKHETDYKGAKLDRFVFQSMMNDHVIYSVHVPTTGDYFLEIFANKIDDSHKIGEDPNAPMMPFRLKCACKFRVVCETLTNKMHPLPNCAAGEWGPEKSVRHFNLIPLTHKSGVVTTSDSMEMQFRMPRKLHFVTKLRMNGIDDHFLDRFVKQSISGDVVTLSVQFPQTGQFGLDIYARPVEASDNHTLAHACKYLINVDKVSNPVELELTRPENASTHMSKEKWGPTSLFDKFGMKCINYRDPKIKLNSTNQIVVEFSVPETLQVSYHFLREPDEDHRDNVTIVREDSNKIAKFFINMIRPGNYLLAVYAKFESDPGKKMANVYNYMIKYAPDDGSLGKKKSGLFRK</sequence>
<dbReference type="InParanoid" id="A0A1S3JFB8"/>
<keyword evidence="1 4" id="KW-0479">Metal-binding</keyword>
<dbReference type="OrthoDB" id="6129702at2759"/>
<proteinExistence type="predicted"/>
<feature type="coiled-coil region" evidence="5">
    <location>
        <begin position="206"/>
        <end position="249"/>
    </location>
</feature>
<dbReference type="Pfam" id="PF23265">
    <property type="entry name" value="Ig-like_KY"/>
    <property type="match status" value="3"/>
</dbReference>
<feature type="region of interest" description="Disordered" evidence="6">
    <location>
        <begin position="1"/>
        <end position="24"/>
    </location>
</feature>
<dbReference type="InterPro" id="IPR053041">
    <property type="entry name" value="Transglut-like_Superfamily_Mod"/>
</dbReference>
<evidence type="ECO:0000259" key="7">
    <source>
        <dbReference type="PROSITE" id="PS50023"/>
    </source>
</evidence>
<organism evidence="8 9">
    <name type="scientific">Lingula anatina</name>
    <name type="common">Brachiopod</name>
    <name type="synonym">Lingula unguis</name>
    <dbReference type="NCBI Taxonomy" id="7574"/>
    <lineage>
        <taxon>Eukaryota</taxon>
        <taxon>Metazoa</taxon>
        <taxon>Spiralia</taxon>
        <taxon>Lophotrochozoa</taxon>
        <taxon>Brachiopoda</taxon>
        <taxon>Linguliformea</taxon>
        <taxon>Lingulata</taxon>
        <taxon>Lingulida</taxon>
        <taxon>Linguloidea</taxon>
        <taxon>Lingulidae</taxon>
        <taxon>Lingula</taxon>
    </lineage>
</organism>
<protein>
    <submittedName>
        <fullName evidence="9">Hillarin isoform X1</fullName>
    </submittedName>
</protein>
<keyword evidence="2 4" id="KW-0862">Zinc</keyword>
<dbReference type="SMART" id="SM00460">
    <property type="entry name" value="TGc"/>
    <property type="match status" value="1"/>
</dbReference>
<evidence type="ECO:0000256" key="5">
    <source>
        <dbReference type="SAM" id="Coils"/>
    </source>
</evidence>
<evidence type="ECO:0000256" key="4">
    <source>
        <dbReference type="PROSITE-ProRule" id="PRU00125"/>
    </source>
</evidence>
<dbReference type="SMART" id="SM00132">
    <property type="entry name" value="LIM"/>
    <property type="match status" value="1"/>
</dbReference>
<dbReference type="RefSeq" id="XP_013409107.1">
    <property type="nucleotide sequence ID" value="XM_013553653.1"/>
</dbReference>
<accession>A0A1S3JFB8</accession>
<dbReference type="GO" id="GO:0046872">
    <property type="term" value="F:metal ion binding"/>
    <property type="evidence" value="ECO:0007669"/>
    <property type="project" value="UniProtKB-KW"/>
</dbReference>